<protein>
    <recommendedName>
        <fullName evidence="7">UPF0114 protein E2C06_02715</fullName>
    </recommendedName>
</protein>
<accession>A0A4R5QN12</accession>
<comment type="caution">
    <text evidence="8">The sequence shown here is derived from an EMBL/GenBank/DDBJ whole genome shotgun (WGS) entry which is preliminary data.</text>
</comment>
<dbReference type="Proteomes" id="UP000295096">
    <property type="component" value="Unassembled WGS sequence"/>
</dbReference>
<dbReference type="PANTHER" id="PTHR38596">
    <property type="entry name" value="UPF0114 PROTEIN YQHA"/>
    <property type="match status" value="1"/>
</dbReference>
<feature type="transmembrane region" description="Helical" evidence="7">
    <location>
        <begin position="136"/>
        <end position="155"/>
    </location>
</feature>
<evidence type="ECO:0000256" key="1">
    <source>
        <dbReference type="ARBA" id="ARBA00004651"/>
    </source>
</evidence>
<feature type="transmembrane region" description="Helical" evidence="7">
    <location>
        <begin position="167"/>
        <end position="186"/>
    </location>
</feature>
<dbReference type="HAMAP" id="MF_00143">
    <property type="entry name" value="UPF0114"/>
    <property type="match status" value="1"/>
</dbReference>
<keyword evidence="9" id="KW-1185">Reference proteome</keyword>
<evidence type="ECO:0000256" key="3">
    <source>
        <dbReference type="ARBA" id="ARBA00022475"/>
    </source>
</evidence>
<feature type="transmembrane region" description="Helical" evidence="7">
    <location>
        <begin position="84"/>
        <end position="109"/>
    </location>
</feature>
<evidence type="ECO:0000256" key="5">
    <source>
        <dbReference type="ARBA" id="ARBA00022989"/>
    </source>
</evidence>
<keyword evidence="6 7" id="KW-0472">Membrane</keyword>
<dbReference type="Pfam" id="PF03350">
    <property type="entry name" value="UPF0114"/>
    <property type="match status" value="1"/>
</dbReference>
<evidence type="ECO:0000256" key="7">
    <source>
        <dbReference type="HAMAP-Rule" id="MF_00143"/>
    </source>
</evidence>
<evidence type="ECO:0000256" key="6">
    <source>
        <dbReference type="ARBA" id="ARBA00023136"/>
    </source>
</evidence>
<reference evidence="8 9" key="1">
    <citation type="journal article" date="2016" name="J. Microbiol.">
        <title>Dankookia rubra gen. nov., sp. nov., an alphaproteobacterium isolated from sediment of a shallow stream.</title>
        <authorList>
            <person name="Kim W.H."/>
            <person name="Kim D.H."/>
            <person name="Kang K."/>
            <person name="Ahn T.Y."/>
        </authorList>
    </citation>
    <scope>NUCLEOTIDE SEQUENCE [LARGE SCALE GENOMIC DNA]</scope>
    <source>
        <strain evidence="8 9">JCM30602</strain>
    </source>
</reference>
<gene>
    <name evidence="8" type="ORF">E2C06_02715</name>
</gene>
<proteinExistence type="inferred from homology"/>
<sequence length="205" mass="22461">MPRPAGHPLTRRLRAGAASGHTGSVAIWKRLVLRLLARVILASRYLLAFFFIGLIASLGLYAVRFGAKLWKLAQGVTEMAEDDFLIAVLHLVDAALIASLIVIVALASFDSLVARLNRDEADDDLRWVSSTDHSNLKIKVATAIVAISSIHLLQVFLKVESYPETAVFWQVVIHTVFVVGTVLLGLQDWIGRQARNERQDAGKAG</sequence>
<dbReference type="PANTHER" id="PTHR38596:SF1">
    <property type="entry name" value="UPF0114 PROTEIN YQHA"/>
    <property type="match status" value="1"/>
</dbReference>
<keyword evidence="4 7" id="KW-0812">Transmembrane</keyword>
<evidence type="ECO:0000256" key="2">
    <source>
        <dbReference type="ARBA" id="ARBA00005774"/>
    </source>
</evidence>
<evidence type="ECO:0000313" key="9">
    <source>
        <dbReference type="Proteomes" id="UP000295096"/>
    </source>
</evidence>
<dbReference type="InterPro" id="IPR020761">
    <property type="entry name" value="UPF0114_bac"/>
</dbReference>
<comment type="similarity">
    <text evidence="2 7">Belongs to the UPF0114 family.</text>
</comment>
<dbReference type="EMBL" id="SMSJ01000002">
    <property type="protein sequence ID" value="TDH64268.1"/>
    <property type="molecule type" value="Genomic_DNA"/>
</dbReference>
<evidence type="ECO:0000313" key="8">
    <source>
        <dbReference type="EMBL" id="TDH64268.1"/>
    </source>
</evidence>
<comment type="subcellular location">
    <subcellularLocation>
        <location evidence="1 7">Cell membrane</location>
        <topology evidence="1 7">Multi-pass membrane protein</topology>
    </subcellularLocation>
</comment>
<evidence type="ECO:0000256" key="4">
    <source>
        <dbReference type="ARBA" id="ARBA00022692"/>
    </source>
</evidence>
<dbReference type="InterPro" id="IPR005134">
    <property type="entry name" value="UPF0114"/>
</dbReference>
<feature type="transmembrane region" description="Helical" evidence="7">
    <location>
        <begin position="45"/>
        <end position="64"/>
    </location>
</feature>
<dbReference type="OrthoDB" id="9783569at2"/>
<dbReference type="NCBIfam" id="TIGR00645">
    <property type="entry name" value="HI0507"/>
    <property type="match status" value="1"/>
</dbReference>
<dbReference type="GO" id="GO:0005886">
    <property type="term" value="C:plasma membrane"/>
    <property type="evidence" value="ECO:0007669"/>
    <property type="project" value="UniProtKB-SubCell"/>
</dbReference>
<name>A0A4R5QN12_9PROT</name>
<dbReference type="AlphaFoldDB" id="A0A4R5QN12"/>
<keyword evidence="5 7" id="KW-1133">Transmembrane helix</keyword>
<organism evidence="8 9">
    <name type="scientific">Dankookia rubra</name>
    <dbReference type="NCBI Taxonomy" id="1442381"/>
    <lineage>
        <taxon>Bacteria</taxon>
        <taxon>Pseudomonadati</taxon>
        <taxon>Pseudomonadota</taxon>
        <taxon>Alphaproteobacteria</taxon>
        <taxon>Acetobacterales</taxon>
        <taxon>Roseomonadaceae</taxon>
        <taxon>Dankookia</taxon>
    </lineage>
</organism>
<keyword evidence="3 7" id="KW-1003">Cell membrane</keyword>